<dbReference type="AlphaFoldDB" id="M6QGL1"/>
<dbReference type="EMBL" id="AHNU02000010">
    <property type="protein sequence ID" value="EMN92415.1"/>
    <property type="molecule type" value="Genomic_DNA"/>
</dbReference>
<dbReference type="Proteomes" id="UP000012118">
    <property type="component" value="Unassembled WGS sequence"/>
</dbReference>
<organism evidence="1 2">
    <name type="scientific">Leptospira weilii str. UI 13098</name>
    <dbReference type="NCBI Taxonomy" id="1088542"/>
    <lineage>
        <taxon>Bacteria</taxon>
        <taxon>Pseudomonadati</taxon>
        <taxon>Spirochaetota</taxon>
        <taxon>Spirochaetia</taxon>
        <taxon>Leptospirales</taxon>
        <taxon>Leptospiraceae</taxon>
        <taxon>Leptospira</taxon>
    </lineage>
</organism>
<accession>M6QGL1</accession>
<evidence type="ECO:0000313" key="2">
    <source>
        <dbReference type="Proteomes" id="UP000012118"/>
    </source>
</evidence>
<evidence type="ECO:0000313" key="1">
    <source>
        <dbReference type="EMBL" id="EMN92415.1"/>
    </source>
</evidence>
<proteinExistence type="predicted"/>
<comment type="caution">
    <text evidence="1">The sequence shown here is derived from an EMBL/GenBank/DDBJ whole genome shotgun (WGS) entry which is preliminary data.</text>
</comment>
<keyword evidence="2" id="KW-1185">Reference proteome</keyword>
<protein>
    <submittedName>
        <fullName evidence="1">Uncharacterized protein</fullName>
    </submittedName>
</protein>
<gene>
    <name evidence="1" type="ORF">LEP1GSC108_3797</name>
</gene>
<sequence length="67" mass="7741">MLVVWSSSHVPCKVFDCLPLRREKLNTTLPKGRVVGFWLNVLTISNLFFKDNDLEKTIQEISSQNSF</sequence>
<reference evidence="1 2" key="1">
    <citation type="submission" date="2013-01" db="EMBL/GenBank/DDBJ databases">
        <authorList>
            <person name="Harkins D.M."/>
            <person name="Durkin A.S."/>
            <person name="Brinkac L.M."/>
            <person name="Haft D.H."/>
            <person name="Selengut J.D."/>
            <person name="Sanka R."/>
            <person name="DePew J."/>
            <person name="Purushe J."/>
            <person name="Chanthongthip A."/>
            <person name="Lattana O."/>
            <person name="Phetsouvanh R."/>
            <person name="Newton P.N."/>
            <person name="Vinetz J.M."/>
            <person name="Sutton G.G."/>
            <person name="Nierman W.C."/>
            <person name="Fouts D.E."/>
        </authorList>
    </citation>
    <scope>NUCLEOTIDE SEQUENCE [LARGE SCALE GENOMIC DNA]</scope>
    <source>
        <strain evidence="1 2">UI 13098</strain>
    </source>
</reference>
<name>M6QGL1_9LEPT</name>